<gene>
    <name evidence="3" type="ORF">MUK42_00389</name>
</gene>
<dbReference type="Pfam" id="PF01177">
    <property type="entry name" value="Asp_Glu_race"/>
    <property type="match status" value="1"/>
</dbReference>
<feature type="region of interest" description="Disordered" evidence="2">
    <location>
        <begin position="30"/>
        <end position="66"/>
    </location>
</feature>
<dbReference type="Proteomes" id="UP001055439">
    <property type="component" value="Chromosome 6"/>
</dbReference>
<dbReference type="OrthoDB" id="187836at2759"/>
<proteinExistence type="predicted"/>
<dbReference type="PANTHER" id="PTHR21198">
    <property type="entry name" value="GLUTAMATE RACEMASE"/>
    <property type="match status" value="1"/>
</dbReference>
<feature type="compositionally biased region" description="Acidic residues" evidence="2">
    <location>
        <begin position="481"/>
        <end position="495"/>
    </location>
</feature>
<feature type="compositionally biased region" description="Polar residues" evidence="2">
    <location>
        <begin position="33"/>
        <end position="51"/>
    </location>
</feature>
<dbReference type="AlphaFoldDB" id="A0A9E7GBT3"/>
<dbReference type="EMBL" id="CP097508">
    <property type="protein sequence ID" value="URE09432.1"/>
    <property type="molecule type" value="Genomic_DNA"/>
</dbReference>
<dbReference type="Gene3D" id="3.40.50.1860">
    <property type="match status" value="2"/>
</dbReference>
<accession>A0A9E7GBT3</accession>
<protein>
    <submittedName>
        <fullName evidence="3">Asp/Glu/Hydantoin racemase</fullName>
    </submittedName>
</protein>
<dbReference type="SUPFAM" id="SSF53681">
    <property type="entry name" value="Aspartate/glutamate racemase"/>
    <property type="match status" value="2"/>
</dbReference>
<name>A0A9E7GBT3_9LILI</name>
<dbReference type="InterPro" id="IPR001920">
    <property type="entry name" value="Asp/Glu_race"/>
</dbReference>
<keyword evidence="1" id="KW-0413">Isomerase</keyword>
<feature type="region of interest" description="Disordered" evidence="2">
    <location>
        <begin position="479"/>
        <end position="508"/>
    </location>
</feature>
<organism evidence="3 4">
    <name type="scientific">Musa troglodytarum</name>
    <name type="common">fe'i banana</name>
    <dbReference type="NCBI Taxonomy" id="320322"/>
    <lineage>
        <taxon>Eukaryota</taxon>
        <taxon>Viridiplantae</taxon>
        <taxon>Streptophyta</taxon>
        <taxon>Embryophyta</taxon>
        <taxon>Tracheophyta</taxon>
        <taxon>Spermatophyta</taxon>
        <taxon>Magnoliopsida</taxon>
        <taxon>Liliopsida</taxon>
        <taxon>Zingiberales</taxon>
        <taxon>Musaceae</taxon>
        <taxon>Musa</taxon>
    </lineage>
</organism>
<reference evidence="3" key="1">
    <citation type="submission" date="2022-05" db="EMBL/GenBank/DDBJ databases">
        <title>The Musa troglodytarum L. genome provides insights into the mechanism of non-climacteric behaviour and enrichment of carotenoids.</title>
        <authorList>
            <person name="Wang J."/>
        </authorList>
    </citation>
    <scope>NUCLEOTIDE SEQUENCE</scope>
    <source>
        <tissue evidence="3">Leaf</tissue>
    </source>
</reference>
<dbReference type="GO" id="GO:0047661">
    <property type="term" value="F:amino-acid racemase activity"/>
    <property type="evidence" value="ECO:0007669"/>
    <property type="project" value="InterPro"/>
</dbReference>
<dbReference type="PANTHER" id="PTHR21198:SF7">
    <property type="entry name" value="ASPARTATE-GLUTAMATE RACEMASE FAMILY"/>
    <property type="match status" value="1"/>
</dbReference>
<keyword evidence="4" id="KW-1185">Reference proteome</keyword>
<dbReference type="InterPro" id="IPR015942">
    <property type="entry name" value="Asp/Glu/hydantoin_racemase"/>
</dbReference>
<evidence type="ECO:0000313" key="3">
    <source>
        <dbReference type="EMBL" id="URE09432.1"/>
    </source>
</evidence>
<sequence>MFDGSVASSYSAVNFPIHVVEELNKHRIHFRSRPSSTSSLAPKPASTSSTSRKPEPASSPSGNGYNGPFTDLSNAVGVLGGVSAASTLRFLEKLVQWSSSDGQETPPFVVCNDPVLNRELALHQSGWDCCTQSAGSIVVENLRRERAFLERAGARCIAMPCHIAHAWRDEIAEGCSVPFLDAGDCVAKELKAANLKPVEMGSNARIGILAMDALIVARLYQQKLENQGFEVLLPDKATMEHIVIPAREAFDREDMEGARNLLRISIQVLLVRAVSSIVLASDYMHGLLPADDPLLGKCVDPMDALVRATALWATSTKEGKQFVACLKQALHAEDYTLLLDSLCTRDEKVIAKSVARLNPAGVVKLPKCLRERDSGLLVYSVMKCILLLVLLSLLSQGCHIGLCPAMDKNFALSTSQQYNVIGVISPQSQFFIPANRFKDFNIWISFATIILFRSSVSHGKLLTMKLMTEMPTNLIIHENSDSEESEDAMEADEGSEGLKVSAANADET</sequence>
<evidence type="ECO:0000313" key="4">
    <source>
        <dbReference type="Proteomes" id="UP001055439"/>
    </source>
</evidence>
<evidence type="ECO:0000256" key="2">
    <source>
        <dbReference type="SAM" id="MobiDB-lite"/>
    </source>
</evidence>
<evidence type="ECO:0000256" key="1">
    <source>
        <dbReference type="ARBA" id="ARBA00023235"/>
    </source>
</evidence>